<evidence type="ECO:0000313" key="2">
    <source>
        <dbReference type="Proteomes" id="UP000664628"/>
    </source>
</evidence>
<evidence type="ECO:0000313" key="1">
    <source>
        <dbReference type="EMBL" id="MBO0947309.1"/>
    </source>
</evidence>
<dbReference type="Proteomes" id="UP000664628">
    <property type="component" value="Unassembled WGS sequence"/>
</dbReference>
<name>A0ABS3JDG4_9BACT</name>
<accession>A0ABS3JDG4</accession>
<protein>
    <submittedName>
        <fullName evidence="1">Uncharacterized protein</fullName>
    </submittedName>
</protein>
<dbReference type="RefSeq" id="WP_207327225.1">
    <property type="nucleotide sequence ID" value="NZ_JAFMYW010000001.1"/>
</dbReference>
<keyword evidence="2" id="KW-1185">Reference proteome</keyword>
<reference evidence="1 2" key="1">
    <citation type="submission" date="2021-03" db="EMBL/GenBank/DDBJ databases">
        <title>Fibrella sp. HMF5405 genome sequencing and assembly.</title>
        <authorList>
            <person name="Kang H."/>
            <person name="Kim H."/>
            <person name="Bae S."/>
            <person name="Joh K."/>
        </authorList>
    </citation>
    <scope>NUCLEOTIDE SEQUENCE [LARGE SCALE GENOMIC DNA]</scope>
    <source>
        <strain evidence="1 2">HMF5405</strain>
    </source>
</reference>
<proteinExistence type="predicted"/>
<gene>
    <name evidence="1" type="ORF">J2I46_01860</name>
</gene>
<dbReference type="EMBL" id="JAFMYW010000001">
    <property type="protein sequence ID" value="MBO0947309.1"/>
    <property type="molecule type" value="Genomic_DNA"/>
</dbReference>
<organism evidence="1 2">
    <name type="scientific">Fibrella forsythiae</name>
    <dbReference type="NCBI Taxonomy" id="2817061"/>
    <lineage>
        <taxon>Bacteria</taxon>
        <taxon>Pseudomonadati</taxon>
        <taxon>Bacteroidota</taxon>
        <taxon>Cytophagia</taxon>
        <taxon>Cytophagales</taxon>
        <taxon>Spirosomataceae</taxon>
        <taxon>Fibrella</taxon>
    </lineage>
</organism>
<sequence length="147" mass="16615">MNSTQLTEQVLDQLTKHQPHPISASFIAAYSERTIDEVKATLIDLVNQRVVQVTLEEPYHYRLMPLSATERTPVALTKAQYEDACKKANGLSADRDIVSVVVLPETVRVNMDATALPPKRSRLIRLDFQLVAPMMNQRRCITPFVII</sequence>
<comment type="caution">
    <text evidence="1">The sequence shown here is derived from an EMBL/GenBank/DDBJ whole genome shotgun (WGS) entry which is preliminary data.</text>
</comment>